<dbReference type="AlphaFoldDB" id="A0A2P7BND9"/>
<dbReference type="EMBL" id="PGGO01000011">
    <property type="protein sequence ID" value="PSH67988.1"/>
    <property type="molecule type" value="Genomic_DNA"/>
</dbReference>
<dbReference type="SUPFAM" id="SSF53474">
    <property type="entry name" value="alpha/beta-Hydrolases"/>
    <property type="match status" value="1"/>
</dbReference>
<keyword evidence="3" id="KW-0443">Lipid metabolism</keyword>
<evidence type="ECO:0000313" key="6">
    <source>
        <dbReference type="Proteomes" id="UP000241444"/>
    </source>
</evidence>
<protein>
    <submittedName>
        <fullName evidence="5">Dienelactone hydrolase</fullName>
    </submittedName>
</protein>
<dbReference type="Gene3D" id="3.40.50.1820">
    <property type="entry name" value="alpha/beta hydrolase"/>
    <property type="match status" value="1"/>
</dbReference>
<dbReference type="PANTHER" id="PTHR10272">
    <property type="entry name" value="PLATELET-ACTIVATING FACTOR ACETYLHYDROLASE"/>
    <property type="match status" value="1"/>
</dbReference>
<evidence type="ECO:0000256" key="4">
    <source>
        <dbReference type="SAM" id="Phobius"/>
    </source>
</evidence>
<comment type="caution">
    <text evidence="5">The sequence shown here is derived from an EMBL/GenBank/DDBJ whole genome shotgun (WGS) entry which is preliminary data.</text>
</comment>
<evidence type="ECO:0000313" key="5">
    <source>
        <dbReference type="EMBL" id="PSH67988.1"/>
    </source>
</evidence>
<evidence type="ECO:0000256" key="1">
    <source>
        <dbReference type="ARBA" id="ARBA00022801"/>
    </source>
</evidence>
<reference evidence="6" key="1">
    <citation type="submission" date="2017-11" db="EMBL/GenBank/DDBJ databases">
        <authorList>
            <person name="Kuznetsova I."/>
            <person name="Sazanova A."/>
            <person name="Chirak E."/>
            <person name="Safronova V."/>
            <person name="Willems A."/>
        </authorList>
    </citation>
    <scope>NUCLEOTIDE SEQUENCE [LARGE SCALE GENOMIC DNA]</scope>
    <source>
        <strain evidence="6">STM 196</strain>
    </source>
</reference>
<dbReference type="InterPro" id="IPR029058">
    <property type="entry name" value="AB_hydrolase_fold"/>
</dbReference>
<keyword evidence="1 5" id="KW-0378">Hydrolase</keyword>
<dbReference type="Pfam" id="PF03403">
    <property type="entry name" value="PAF-AH_p_II"/>
    <property type="match status" value="1"/>
</dbReference>
<dbReference type="InterPro" id="IPR016986">
    <property type="entry name" value="UCP031982_abhydr"/>
</dbReference>
<accession>A0A2P7BND9</accession>
<keyword evidence="4" id="KW-0812">Transmembrane</keyword>
<organism evidence="5 6">
    <name type="scientific">Phyllobacterium brassicacearum</name>
    <dbReference type="NCBI Taxonomy" id="314235"/>
    <lineage>
        <taxon>Bacteria</taxon>
        <taxon>Pseudomonadati</taxon>
        <taxon>Pseudomonadota</taxon>
        <taxon>Alphaproteobacteria</taxon>
        <taxon>Hyphomicrobiales</taxon>
        <taxon>Phyllobacteriaceae</taxon>
        <taxon>Phyllobacterium</taxon>
    </lineage>
</organism>
<gene>
    <name evidence="5" type="ORF">CU102_15590</name>
</gene>
<dbReference type="OrthoDB" id="9814760at2"/>
<evidence type="ECO:0000256" key="3">
    <source>
        <dbReference type="ARBA" id="ARBA00023098"/>
    </source>
</evidence>
<dbReference type="Proteomes" id="UP000241444">
    <property type="component" value="Unassembled WGS sequence"/>
</dbReference>
<sequence length="371" mass="39918">MRSRSKFPKKASFLVATAINTVTSVGTGRSLQPLNGKDVSMKILTLSAMLSFLAFSILPAQAAGLQLIEVPEDTLGPAIAGAVWYPCAGTPTEINIAGFDMKAVQDCPISGTKHPFVVVSHGAGGTFGNYHGLAELLADNGFIVAAINHPLDSGQSKVRNPGDIASMVQRPMDISRLIDFIFYNWPEGARIDAIRVGFIGYSRGAFTGLGLVGADPDWKRLLDNCPVYPGNRFCEQIRSGPIAPMSHDGRIKAAVIVDSPAGPLFPSSGLRDITVPLQFWASERGGDGVSPDDAAMIVENLPIKADLRVVPNSGHFSFLPPCTMEFARRTAEDEPELCTDKTGFDRAAFHKQFDAEILAFFRKNIVEVTKP</sequence>
<feature type="transmembrane region" description="Helical" evidence="4">
    <location>
        <begin position="40"/>
        <end position="58"/>
    </location>
</feature>
<keyword evidence="4" id="KW-1133">Transmembrane helix</keyword>
<keyword evidence="4" id="KW-0472">Membrane</keyword>
<name>A0A2P7BND9_9HYPH</name>
<dbReference type="PANTHER" id="PTHR10272:SF14">
    <property type="entry name" value="PAF ACETYLHYDROLASE FAMILY PROTEIN"/>
    <property type="match status" value="1"/>
</dbReference>
<keyword evidence="6" id="KW-1185">Reference proteome</keyword>
<keyword evidence="2" id="KW-0442">Lipid degradation</keyword>
<dbReference type="PIRSF" id="PIRSF031982">
    <property type="entry name" value="UCP031982_abhydr"/>
    <property type="match status" value="1"/>
</dbReference>
<dbReference type="GO" id="GO:0016042">
    <property type="term" value="P:lipid catabolic process"/>
    <property type="evidence" value="ECO:0007669"/>
    <property type="project" value="UniProtKB-KW"/>
</dbReference>
<evidence type="ECO:0000256" key="2">
    <source>
        <dbReference type="ARBA" id="ARBA00022963"/>
    </source>
</evidence>
<proteinExistence type="predicted"/>
<dbReference type="GO" id="GO:0003847">
    <property type="term" value="F:1-alkyl-2-acetylglycerophosphocholine esterase activity"/>
    <property type="evidence" value="ECO:0007669"/>
    <property type="project" value="TreeGrafter"/>
</dbReference>